<feature type="region of interest" description="Disordered" evidence="1">
    <location>
        <begin position="1"/>
        <end position="39"/>
    </location>
</feature>
<proteinExistence type="predicted"/>
<dbReference type="AlphaFoldDB" id="A0A0W0RQY7"/>
<dbReference type="RefSeq" id="WP_058459749.1">
    <property type="nucleotide sequence ID" value="NZ_LBAW01000007.1"/>
</dbReference>
<evidence type="ECO:0000313" key="2">
    <source>
        <dbReference type="EMBL" id="KTC73488.1"/>
    </source>
</evidence>
<dbReference type="EMBL" id="LNXU01000019">
    <property type="protein sequence ID" value="KTC73488.1"/>
    <property type="molecule type" value="Genomic_DNA"/>
</dbReference>
<protein>
    <submittedName>
        <fullName evidence="2">Uncharacterized protein</fullName>
    </submittedName>
</protein>
<dbReference type="PATRIC" id="fig|447.4.peg.2266"/>
<name>A0A0W0RQY7_LEGBO</name>
<sequence length="337" mass="38634">MKGKYNAEDFISDFDEYGFHPTHEDQQGQDEPSIVEEEQTSIVVEEEQSYRKSEAEDFISDFDEYGFHPTYDAQKSEDEYSIAEEVEVTEVVEENQEFDFQDQSDEEYGSVQYSTENDNFGEMGYQFSESDCRRAEDDIEPVPTDILKEQYSLLGAVSQFLFGNEKSKEEYNCPRREKLAHRTEGCSTPVSAVNKSLDEQGIPLTKQELNAFSAQLESQKKFEGSTKDKIKDLVHEKQIIETLKKTADKKRKEGDLLKENGLMDKDKAEMLRKDISVAEAGSLMHSIFRFLKSPMNGASVSEDTLGSGALLSQMYDDIEREMNGEEVEEKERDYIPK</sequence>
<evidence type="ECO:0000313" key="3">
    <source>
        <dbReference type="Proteomes" id="UP000054695"/>
    </source>
</evidence>
<dbReference type="Proteomes" id="UP000054695">
    <property type="component" value="Unassembled WGS sequence"/>
</dbReference>
<gene>
    <name evidence="2" type="ORF">Lboz_2134</name>
</gene>
<reference evidence="2 3" key="1">
    <citation type="submission" date="2015-11" db="EMBL/GenBank/DDBJ databases">
        <title>Genomic analysis of 38 Legionella species identifies large and diverse effector repertoires.</title>
        <authorList>
            <person name="Burstein D."/>
            <person name="Amaro F."/>
            <person name="Zusman T."/>
            <person name="Lifshitz Z."/>
            <person name="Cohen O."/>
            <person name="Gilbert J.A."/>
            <person name="Pupko T."/>
            <person name="Shuman H.A."/>
            <person name="Segal G."/>
        </authorList>
    </citation>
    <scope>NUCLEOTIDE SEQUENCE [LARGE SCALE GENOMIC DNA]</scope>
    <source>
        <strain evidence="2 3">WIGA</strain>
    </source>
</reference>
<keyword evidence="3" id="KW-1185">Reference proteome</keyword>
<evidence type="ECO:0000256" key="1">
    <source>
        <dbReference type="SAM" id="MobiDB-lite"/>
    </source>
</evidence>
<comment type="caution">
    <text evidence="2">The sequence shown here is derived from an EMBL/GenBank/DDBJ whole genome shotgun (WGS) entry which is preliminary data.</text>
</comment>
<organism evidence="2 3">
    <name type="scientific">Legionella bozemanae</name>
    <name type="common">Fluoribacter bozemanae</name>
    <dbReference type="NCBI Taxonomy" id="447"/>
    <lineage>
        <taxon>Bacteria</taxon>
        <taxon>Pseudomonadati</taxon>
        <taxon>Pseudomonadota</taxon>
        <taxon>Gammaproteobacteria</taxon>
        <taxon>Legionellales</taxon>
        <taxon>Legionellaceae</taxon>
        <taxon>Legionella</taxon>
    </lineage>
</organism>
<accession>A0A0W0RQY7</accession>
<feature type="compositionally biased region" description="Basic and acidic residues" evidence="1">
    <location>
        <begin position="17"/>
        <end position="26"/>
    </location>
</feature>